<dbReference type="AlphaFoldDB" id="A0AB33JKK4"/>
<dbReference type="PROSITE" id="PS51257">
    <property type="entry name" value="PROKAR_LIPOPROTEIN"/>
    <property type="match status" value="1"/>
</dbReference>
<feature type="domain" description="RagB/SusD" evidence="6">
    <location>
        <begin position="360"/>
        <end position="645"/>
    </location>
</feature>
<keyword evidence="5" id="KW-0998">Cell outer membrane</keyword>
<dbReference type="GO" id="GO:0009279">
    <property type="term" value="C:cell outer membrane"/>
    <property type="evidence" value="ECO:0007669"/>
    <property type="project" value="UniProtKB-SubCell"/>
</dbReference>
<evidence type="ECO:0000256" key="5">
    <source>
        <dbReference type="ARBA" id="ARBA00023237"/>
    </source>
</evidence>
<name>A0AB33JKK4_9BACT</name>
<comment type="subcellular location">
    <subcellularLocation>
        <location evidence="1">Cell outer membrane</location>
    </subcellularLocation>
</comment>
<keyword evidence="4" id="KW-0472">Membrane</keyword>
<comment type="similarity">
    <text evidence="2">Belongs to the SusD family.</text>
</comment>
<reference evidence="7" key="1">
    <citation type="submission" date="2024-07" db="EMBL/GenBank/DDBJ databases">
        <title>Complete genome sequence of Prevotella sp. YM-2024 GTC17260.</title>
        <authorList>
            <person name="Hayashi M."/>
            <person name="Muto Y."/>
            <person name="Tanaka K."/>
            <person name="Niwa H."/>
        </authorList>
    </citation>
    <scope>NUCLEOTIDE SEQUENCE</scope>
    <source>
        <strain evidence="7">GTC17260</strain>
    </source>
</reference>
<organism evidence="7">
    <name type="scientific">Prevotella sp. GTC17260</name>
    <dbReference type="NCBI Taxonomy" id="3236796"/>
    <lineage>
        <taxon>Bacteria</taxon>
        <taxon>Pseudomonadati</taxon>
        <taxon>Bacteroidota</taxon>
        <taxon>Bacteroidia</taxon>
        <taxon>Bacteroidales</taxon>
        <taxon>Prevotellaceae</taxon>
        <taxon>Prevotella</taxon>
    </lineage>
</organism>
<sequence>MKTFRYITQLALGLGITAAVMTSCNYLDVVPAEQADLADANKDKEATLGFLTSCYAGIPNPMNYTALEGAADESVLPSLWSVNPSTITWDNNSSGSPSDGWPWGSCYRYIGQCLLFERELENAKGVTEAEKADYKAEADFMIAYYHFRVLETYGPCPITDAYIDMQSGNDTYHGRYHFDYVVKWICDKLDEVAKKLPATRTGEEWGRATSVIAKALKARLLVYAASPLWNGSFPYPEWKNKNFETPGYGQELVSHAYDKKKWDTALAACKEAIQAAEAAGHRLMQLSDAQTLINQESIKLPYIPFRDENNALTGAADKEFKERVLLMRYVTATRITQGNKEIIWGLANQGDVIIGSLPHRIIKNNSGGWHSGYSGVSPTLNTVEKFYTENGKLPAKDDQFYPQSEWFQSAGATGNQYRANIIKLNAHREPRFYAWLCFDGGDFGSKMNNGNPLTIQARNGQVHGYNPGLFNRDNNQTGYYFQKFIEPTYTYTSAGSSSQSKPRPLIRMAELYLNLAECYAALGQNEEAFKMLNTIRERAGVRKLTTADLKAMTATEWVHNERFIELYGEGHRYFDARRWMEAPKTMAAGVRLGLNAVSKIDPSMTEFNQPTEINQNFKWSDRMYLLPLFINEVYKNPQMVQAPGY</sequence>
<evidence type="ECO:0000313" key="7">
    <source>
        <dbReference type="EMBL" id="BFO79804.1"/>
    </source>
</evidence>
<proteinExistence type="inferred from homology"/>
<dbReference type="InterPro" id="IPR011990">
    <property type="entry name" value="TPR-like_helical_dom_sf"/>
</dbReference>
<evidence type="ECO:0000256" key="4">
    <source>
        <dbReference type="ARBA" id="ARBA00023136"/>
    </source>
</evidence>
<evidence type="ECO:0000256" key="2">
    <source>
        <dbReference type="ARBA" id="ARBA00006275"/>
    </source>
</evidence>
<evidence type="ECO:0000256" key="1">
    <source>
        <dbReference type="ARBA" id="ARBA00004442"/>
    </source>
</evidence>
<keyword evidence="3" id="KW-0732">Signal</keyword>
<gene>
    <name evidence="7" type="ORF">GTC17260_24390</name>
</gene>
<dbReference type="Pfam" id="PF07980">
    <property type="entry name" value="SusD_RagB"/>
    <property type="match status" value="1"/>
</dbReference>
<dbReference type="InterPro" id="IPR012944">
    <property type="entry name" value="SusD_RagB_dom"/>
</dbReference>
<dbReference type="Gene3D" id="1.25.40.390">
    <property type="match status" value="1"/>
</dbReference>
<evidence type="ECO:0000256" key="3">
    <source>
        <dbReference type="ARBA" id="ARBA00022729"/>
    </source>
</evidence>
<accession>A0AB33JKK4</accession>
<dbReference type="SUPFAM" id="SSF48452">
    <property type="entry name" value="TPR-like"/>
    <property type="match status" value="1"/>
</dbReference>
<dbReference type="EMBL" id="AP035788">
    <property type="protein sequence ID" value="BFO79804.1"/>
    <property type="molecule type" value="Genomic_DNA"/>
</dbReference>
<protein>
    <submittedName>
        <fullName evidence="7">RagB/SusD family nutrient uptake outer membrane protein</fullName>
    </submittedName>
</protein>
<evidence type="ECO:0000259" key="6">
    <source>
        <dbReference type="Pfam" id="PF07980"/>
    </source>
</evidence>